<dbReference type="InterPro" id="IPR018060">
    <property type="entry name" value="HTH_AraC"/>
</dbReference>
<dbReference type="Pfam" id="PF12833">
    <property type="entry name" value="HTH_18"/>
    <property type="match status" value="1"/>
</dbReference>
<dbReference type="InterPro" id="IPR009057">
    <property type="entry name" value="Homeodomain-like_sf"/>
</dbReference>
<evidence type="ECO:0000313" key="4">
    <source>
        <dbReference type="EMBL" id="RJT75765.1"/>
    </source>
</evidence>
<dbReference type="SUPFAM" id="SSF46689">
    <property type="entry name" value="Homeodomain-like"/>
    <property type="match status" value="2"/>
</dbReference>
<gene>
    <name evidence="4" type="ORF">D6T63_17395</name>
</gene>
<dbReference type="InterPro" id="IPR029062">
    <property type="entry name" value="Class_I_gatase-like"/>
</dbReference>
<keyword evidence="2" id="KW-0804">Transcription</keyword>
<dbReference type="GO" id="GO:0003700">
    <property type="term" value="F:DNA-binding transcription factor activity"/>
    <property type="evidence" value="ECO:0007669"/>
    <property type="project" value="InterPro"/>
</dbReference>
<protein>
    <submittedName>
        <fullName evidence="4">Helix-turn-helix domain-containing protein</fullName>
    </submittedName>
</protein>
<dbReference type="Proteomes" id="UP000272560">
    <property type="component" value="Unassembled WGS sequence"/>
</dbReference>
<evidence type="ECO:0000256" key="2">
    <source>
        <dbReference type="ARBA" id="ARBA00023163"/>
    </source>
</evidence>
<dbReference type="Gene3D" id="3.40.50.880">
    <property type="match status" value="1"/>
</dbReference>
<dbReference type="Pfam" id="PF01965">
    <property type="entry name" value="DJ-1_PfpI"/>
    <property type="match status" value="1"/>
</dbReference>
<keyword evidence="5" id="KW-1185">Reference proteome</keyword>
<dbReference type="GO" id="GO:0043565">
    <property type="term" value="F:sequence-specific DNA binding"/>
    <property type="evidence" value="ECO:0007669"/>
    <property type="project" value="InterPro"/>
</dbReference>
<dbReference type="CDD" id="cd03137">
    <property type="entry name" value="GATase1_AraC_1"/>
    <property type="match status" value="1"/>
</dbReference>
<dbReference type="AlphaFoldDB" id="A0A3A5LXF2"/>
<dbReference type="SUPFAM" id="SSF52317">
    <property type="entry name" value="Class I glutamine amidotransferase-like"/>
    <property type="match status" value="1"/>
</dbReference>
<name>A0A3A5LXF2_9MICC</name>
<sequence length="331" mass="35981">MVSGHPGGCLVHIAVYAFDGVTMFHLAVPQMVFDEVSRQGLGEWTTSLFSDGPNSIRTAEGYQLAGVEGPEAAARADVVVVPSWFDDGRVLGDTLRGLLQDAHRRDVTVLGLCLGAIAVADAGLLAGRQAVTHWQAFATLTERHPDILLDRSVLYIDHGDVMTSAGTASGLDACLHVVRDRLGADAANTVARSLVVAPHREGGQAQYIEQPVPQRSSVEPIATLLEWALGNLRESLTVDRLAEQAHMSRRTFVRAFRAATGTTPSAWIRSRRLDAARRLLETTDRSIDHIATDCGFGNAVTLRQNFAAAFSTTPTDYRRRFDARPHIRSLH</sequence>
<organism evidence="4 5">
    <name type="scientific">Arthrobacter cheniae</name>
    <dbReference type="NCBI Taxonomy" id="1258888"/>
    <lineage>
        <taxon>Bacteria</taxon>
        <taxon>Bacillati</taxon>
        <taxon>Actinomycetota</taxon>
        <taxon>Actinomycetes</taxon>
        <taxon>Micrococcales</taxon>
        <taxon>Micrococcaceae</taxon>
        <taxon>Arthrobacter</taxon>
    </lineage>
</organism>
<dbReference type="Gene3D" id="1.10.10.60">
    <property type="entry name" value="Homeodomain-like"/>
    <property type="match status" value="1"/>
</dbReference>
<dbReference type="InterPro" id="IPR052158">
    <property type="entry name" value="INH-QAR"/>
</dbReference>
<evidence type="ECO:0000313" key="5">
    <source>
        <dbReference type="Proteomes" id="UP000272560"/>
    </source>
</evidence>
<evidence type="ECO:0000259" key="3">
    <source>
        <dbReference type="PROSITE" id="PS01124"/>
    </source>
</evidence>
<evidence type="ECO:0000256" key="1">
    <source>
        <dbReference type="ARBA" id="ARBA00023015"/>
    </source>
</evidence>
<keyword evidence="1" id="KW-0805">Transcription regulation</keyword>
<dbReference type="EMBL" id="QZVT01000014">
    <property type="protein sequence ID" value="RJT75765.1"/>
    <property type="molecule type" value="Genomic_DNA"/>
</dbReference>
<dbReference type="SMART" id="SM00342">
    <property type="entry name" value="HTH_ARAC"/>
    <property type="match status" value="1"/>
</dbReference>
<dbReference type="InterPro" id="IPR002818">
    <property type="entry name" value="DJ-1/PfpI"/>
</dbReference>
<feature type="domain" description="HTH araC/xylS-type" evidence="3">
    <location>
        <begin position="222"/>
        <end position="320"/>
    </location>
</feature>
<reference evidence="4 5" key="1">
    <citation type="submission" date="2018-09" db="EMBL/GenBank/DDBJ databases">
        <title>Novel species of Arthrobacter.</title>
        <authorList>
            <person name="Liu Q."/>
            <person name="Xin Y.-H."/>
        </authorList>
    </citation>
    <scope>NUCLEOTIDE SEQUENCE [LARGE SCALE GENOMIC DNA]</scope>
    <source>
        <strain evidence="4 5">Hz2</strain>
    </source>
</reference>
<dbReference type="OrthoDB" id="3194870at2"/>
<dbReference type="PANTHER" id="PTHR43130:SF3">
    <property type="entry name" value="HTH-TYPE TRANSCRIPTIONAL REGULATOR RV1931C"/>
    <property type="match status" value="1"/>
</dbReference>
<accession>A0A3A5LXF2</accession>
<proteinExistence type="predicted"/>
<comment type="caution">
    <text evidence="4">The sequence shown here is derived from an EMBL/GenBank/DDBJ whole genome shotgun (WGS) entry which is preliminary data.</text>
</comment>
<dbReference type="PROSITE" id="PS01124">
    <property type="entry name" value="HTH_ARAC_FAMILY_2"/>
    <property type="match status" value="1"/>
</dbReference>
<dbReference type="PANTHER" id="PTHR43130">
    <property type="entry name" value="ARAC-FAMILY TRANSCRIPTIONAL REGULATOR"/>
    <property type="match status" value="1"/>
</dbReference>